<protein>
    <submittedName>
        <fullName evidence="4">Putative metal chaperone</fullName>
    </submittedName>
</protein>
<dbReference type="InterPro" id="IPR036627">
    <property type="entry name" value="CobW-likC_sf"/>
</dbReference>
<reference evidence="5" key="1">
    <citation type="submission" date="2015-12" db="EMBL/GenBank/DDBJ databases">
        <authorList>
            <person name="Shamseldin A."/>
            <person name="Moawad H."/>
            <person name="Abd El-Rahim W.M."/>
            <person name="Sadowsky M.J."/>
        </authorList>
    </citation>
    <scope>NUCLEOTIDE SEQUENCE [LARGE SCALE GENOMIC DNA]</scope>
    <source>
        <strain evidence="5">JAM AC0309</strain>
    </source>
</reference>
<dbReference type="AlphaFoldDB" id="A0A0U5CGS0"/>
<dbReference type="PANTHER" id="PTHR43603">
    <property type="entry name" value="COBW DOMAIN-CONTAINING PROTEIN DDB_G0274527"/>
    <property type="match status" value="1"/>
</dbReference>
<gene>
    <name evidence="4" type="ORF">MalAC0309_1907</name>
</gene>
<dbReference type="SMART" id="SM00833">
    <property type="entry name" value="CobW_C"/>
    <property type="match status" value="1"/>
</dbReference>
<keyword evidence="1" id="KW-0547">Nucleotide-binding</keyword>
<feature type="domain" description="CobW C-terminal" evidence="3">
    <location>
        <begin position="209"/>
        <end position="307"/>
    </location>
</feature>
<evidence type="ECO:0000256" key="2">
    <source>
        <dbReference type="ARBA" id="ARBA00023186"/>
    </source>
</evidence>
<keyword evidence="2" id="KW-0143">Chaperone</keyword>
<sequence length="336" mass="35825">MPVPPVLVTLVTGPNRALRAEAAALVADRVGECRTSDASGIDIDALVARIDDAVPESAPDSAPVTLALGIDDVYDPADVGLALHAALSAREPSERPLHVRDVIAVVRGDELDRLLHPGRDRGDGTSAQAIANRVEFATAVIVVGDAPPRAADLAYALNPRAPILLVDRPASVGAYRFRRLIRPPVDDLASEQGWMLALSDRAPRLPRGVDSVVFRDPRPFHPGRLDEVVRVCLTPQHAGTIWRSRGVVRLASRAGAVGSWSSAGAHLNLDPTGLSDDEPDIISGQEIVFVGERLRGSEITRALGAALLADDELIAGPMEWASYVDPFPAWHRGHAH</sequence>
<evidence type="ECO:0000259" key="3">
    <source>
        <dbReference type="SMART" id="SM00833"/>
    </source>
</evidence>
<evidence type="ECO:0000256" key="1">
    <source>
        <dbReference type="ARBA" id="ARBA00022741"/>
    </source>
</evidence>
<reference evidence="4 5" key="2">
    <citation type="submission" date="2016-01" db="EMBL/GenBank/DDBJ databases">
        <title>Microcella alkaliphila JAM AC0309 whole genome shotgun sequence.</title>
        <authorList>
            <person name="Kurata A."/>
            <person name="Hirose Y."/>
            <person name="Kishimoto N."/>
            <person name="Kobayashi T."/>
        </authorList>
    </citation>
    <scope>NUCLEOTIDE SEQUENCE [LARGE SCALE GENOMIC DNA]</scope>
    <source>
        <strain evidence="4 5">JAM AC0309</strain>
    </source>
</reference>
<dbReference type="PANTHER" id="PTHR43603:SF1">
    <property type="entry name" value="ZINC-REGULATED GTPASE METALLOPROTEIN ACTIVATOR 1"/>
    <property type="match status" value="1"/>
</dbReference>
<dbReference type="GO" id="GO:0000166">
    <property type="term" value="F:nucleotide binding"/>
    <property type="evidence" value="ECO:0007669"/>
    <property type="project" value="UniProtKB-KW"/>
</dbReference>
<dbReference type="Pfam" id="PF07683">
    <property type="entry name" value="CobW_C"/>
    <property type="match status" value="1"/>
</dbReference>
<dbReference type="KEGG" id="malk:MalAC0309_1907"/>
<name>A0A0U5CGS0_9MICO</name>
<dbReference type="EMBL" id="AP017315">
    <property type="protein sequence ID" value="BAU32754.1"/>
    <property type="molecule type" value="Genomic_DNA"/>
</dbReference>
<dbReference type="RefSeq" id="WP_096422163.1">
    <property type="nucleotide sequence ID" value="NZ_AP017315.1"/>
</dbReference>
<dbReference type="InterPro" id="IPR011629">
    <property type="entry name" value="CobW-like_C"/>
</dbReference>
<dbReference type="Proteomes" id="UP000218965">
    <property type="component" value="Chromosome"/>
</dbReference>
<organism evidence="4 5">
    <name type="scientific">Microcella alkaliphila</name>
    <dbReference type="NCBI Taxonomy" id="279828"/>
    <lineage>
        <taxon>Bacteria</taxon>
        <taxon>Bacillati</taxon>
        <taxon>Actinomycetota</taxon>
        <taxon>Actinomycetes</taxon>
        <taxon>Micrococcales</taxon>
        <taxon>Microbacteriaceae</taxon>
        <taxon>Microcella</taxon>
    </lineage>
</organism>
<dbReference type="InterPro" id="IPR051927">
    <property type="entry name" value="Zn_Chap_cDPG_Synth"/>
</dbReference>
<dbReference type="OrthoDB" id="9808822at2"/>
<proteinExistence type="predicted"/>
<evidence type="ECO:0000313" key="5">
    <source>
        <dbReference type="Proteomes" id="UP000218965"/>
    </source>
</evidence>
<dbReference type="Gene3D" id="3.30.1220.10">
    <property type="entry name" value="CobW-like, C-terminal domain"/>
    <property type="match status" value="1"/>
</dbReference>
<evidence type="ECO:0000313" key="4">
    <source>
        <dbReference type="EMBL" id="BAU32754.1"/>
    </source>
</evidence>
<accession>A0A0U5CGS0</accession>
<dbReference type="SUPFAM" id="SSF90002">
    <property type="entry name" value="Hypothetical protein YjiA, C-terminal domain"/>
    <property type="match status" value="1"/>
</dbReference>